<accession>A0ABT0HWX8</accession>
<dbReference type="Proteomes" id="UP001202180">
    <property type="component" value="Unassembled WGS sequence"/>
</dbReference>
<dbReference type="RefSeq" id="WP_248480894.1">
    <property type="nucleotide sequence ID" value="NZ_JALPRF010000015.1"/>
</dbReference>
<evidence type="ECO:0000313" key="2">
    <source>
        <dbReference type="Proteomes" id="UP001202180"/>
    </source>
</evidence>
<keyword evidence="2" id="KW-1185">Reference proteome</keyword>
<name>A0ABT0HWX8_9BACT</name>
<gene>
    <name evidence="1" type="ORF">M0L20_29510</name>
</gene>
<evidence type="ECO:0000313" key="1">
    <source>
        <dbReference type="EMBL" id="MCK8496040.1"/>
    </source>
</evidence>
<reference evidence="1 2" key="1">
    <citation type="submission" date="2022-04" db="EMBL/GenBank/DDBJ databases">
        <title>Spirosoma sp. strain RP8 genome sequencing and assembly.</title>
        <authorList>
            <person name="Jung Y."/>
        </authorList>
    </citation>
    <scope>NUCLEOTIDE SEQUENCE [LARGE SCALE GENOMIC DNA]</scope>
    <source>
        <strain evidence="1 2">RP8</strain>
    </source>
</reference>
<proteinExistence type="predicted"/>
<organism evidence="1 2">
    <name type="scientific">Spirosoma liriopis</name>
    <dbReference type="NCBI Taxonomy" id="2937440"/>
    <lineage>
        <taxon>Bacteria</taxon>
        <taxon>Pseudomonadati</taxon>
        <taxon>Bacteroidota</taxon>
        <taxon>Cytophagia</taxon>
        <taxon>Cytophagales</taxon>
        <taxon>Cytophagaceae</taxon>
        <taxon>Spirosoma</taxon>
    </lineage>
</organism>
<evidence type="ECO:0008006" key="3">
    <source>
        <dbReference type="Google" id="ProtNLM"/>
    </source>
</evidence>
<comment type="caution">
    <text evidence="1">The sequence shown here is derived from an EMBL/GenBank/DDBJ whole genome shotgun (WGS) entry which is preliminary data.</text>
</comment>
<dbReference type="EMBL" id="JALPRF010000015">
    <property type="protein sequence ID" value="MCK8496040.1"/>
    <property type="molecule type" value="Genomic_DNA"/>
</dbReference>
<sequence length="249" mass="28795">MEQNQVPIICDTNIWYYIASGQIPESSLADKYLVGTFLTGYELCTSFHLVKNYDHIKQAVSAYVKAPIITTTPVDHIRAISSSTHDADEWDILSDVLTAIFNLEKLPDPHGIKKLLENYEEDLIRKNNHLINSANSVREQLQRVGRGQHKRLMNDKAAKDYHLELSKEVITNYMGGLVIDWQAFDLFLVAFDEWSRQLSIHPSMVIKPNDWVDLLNLVYVQPGSLYWTKDERRTKKFVIQRGYAHYLVN</sequence>
<protein>
    <recommendedName>
        <fullName evidence="3">PIN domain-containing protein</fullName>
    </recommendedName>
</protein>